<feature type="region of interest" description="Disordered" evidence="1">
    <location>
        <begin position="27"/>
        <end position="101"/>
    </location>
</feature>
<keyword evidence="4" id="KW-1185">Reference proteome</keyword>
<feature type="compositionally biased region" description="Polar residues" evidence="1">
    <location>
        <begin position="128"/>
        <end position="155"/>
    </location>
</feature>
<dbReference type="Proteomes" id="UP000616837">
    <property type="component" value="Unassembled WGS sequence"/>
</dbReference>
<feature type="region of interest" description="Disordered" evidence="1">
    <location>
        <begin position="119"/>
        <end position="155"/>
    </location>
</feature>
<protein>
    <recommendedName>
        <fullName evidence="5">Lipoprotein</fullName>
    </recommendedName>
</protein>
<keyword evidence="2" id="KW-0732">Signal</keyword>
<reference evidence="3 4" key="1">
    <citation type="submission" date="2020-08" db="EMBL/GenBank/DDBJ databases">
        <title>A Genomic Blueprint of the Chicken Gut Microbiome.</title>
        <authorList>
            <person name="Gilroy R."/>
            <person name="Ravi A."/>
            <person name="Getino M."/>
            <person name="Pursley I."/>
            <person name="Horton D.L."/>
            <person name="Alikhan N.-F."/>
            <person name="Baker D."/>
            <person name="Gharbi K."/>
            <person name="Hall N."/>
            <person name="Watson M."/>
            <person name="Adriaenssens E.M."/>
            <person name="Foster-Nyarko E."/>
            <person name="Jarju S."/>
            <person name="Secka A."/>
            <person name="Antonio M."/>
            <person name="Oren A."/>
            <person name="Chaudhuri R."/>
            <person name="La Ragione R.M."/>
            <person name="Hildebrand F."/>
            <person name="Pallen M.J."/>
        </authorList>
    </citation>
    <scope>NUCLEOTIDE SEQUENCE [LARGE SCALE GENOMIC DNA]</scope>
    <source>
        <strain evidence="3 4">Sa3CUN2</strain>
    </source>
</reference>
<name>A0ABR8PD36_9LACO</name>
<evidence type="ECO:0000313" key="4">
    <source>
        <dbReference type="Proteomes" id="UP000616837"/>
    </source>
</evidence>
<dbReference type="PROSITE" id="PS51257">
    <property type="entry name" value="PROKAR_LIPOPROTEIN"/>
    <property type="match status" value="1"/>
</dbReference>
<gene>
    <name evidence="3" type="ORF">H9564_05775</name>
</gene>
<feature type="signal peptide" evidence="2">
    <location>
        <begin position="1"/>
        <end position="22"/>
    </location>
</feature>
<feature type="chain" id="PRO_5045640631" description="Lipoprotein" evidence="2">
    <location>
        <begin position="23"/>
        <end position="155"/>
    </location>
</feature>
<evidence type="ECO:0000256" key="1">
    <source>
        <dbReference type="SAM" id="MobiDB-lite"/>
    </source>
</evidence>
<evidence type="ECO:0000256" key="2">
    <source>
        <dbReference type="SAM" id="SignalP"/>
    </source>
</evidence>
<sequence length="155" mass="16659">MKKFSRLFFPGMLVILLTFGLAGCGSQKNNKDSASSSHSKTEKVVKKNKKATKSNNNNSASTNKTNKNSNTNSSSSKNSVASSHSSSSAVNNNSNTNSQKQLGLNDVAVWTDQYGVTHHVDSDGMDRQTISGSSQTKYQDWSGSLPSNAQIVHQN</sequence>
<evidence type="ECO:0000313" key="3">
    <source>
        <dbReference type="EMBL" id="MBD7895214.1"/>
    </source>
</evidence>
<comment type="caution">
    <text evidence="3">The sequence shown here is derived from an EMBL/GenBank/DDBJ whole genome shotgun (WGS) entry which is preliminary data.</text>
</comment>
<feature type="compositionally biased region" description="Polar residues" evidence="1">
    <location>
        <begin position="27"/>
        <end position="38"/>
    </location>
</feature>
<accession>A0ABR8PD36</accession>
<feature type="compositionally biased region" description="Low complexity" evidence="1">
    <location>
        <begin position="53"/>
        <end position="98"/>
    </location>
</feature>
<dbReference type="EMBL" id="JACSQW010000013">
    <property type="protein sequence ID" value="MBD7895214.1"/>
    <property type="molecule type" value="Genomic_DNA"/>
</dbReference>
<proteinExistence type="predicted"/>
<organism evidence="3 4">
    <name type="scientific">Limosilactobacillus avistercoris</name>
    <dbReference type="NCBI Taxonomy" id="2762243"/>
    <lineage>
        <taxon>Bacteria</taxon>
        <taxon>Bacillati</taxon>
        <taxon>Bacillota</taxon>
        <taxon>Bacilli</taxon>
        <taxon>Lactobacillales</taxon>
        <taxon>Lactobacillaceae</taxon>
        <taxon>Limosilactobacillus</taxon>
    </lineage>
</organism>
<evidence type="ECO:0008006" key="5">
    <source>
        <dbReference type="Google" id="ProtNLM"/>
    </source>
</evidence>
<dbReference type="RefSeq" id="WP_191684550.1">
    <property type="nucleotide sequence ID" value="NZ_JACSQW010000013.1"/>
</dbReference>